<feature type="domain" description="Pyrroline-5-carboxylate reductase catalytic N-terminal" evidence="9">
    <location>
        <begin position="9"/>
        <end position="105"/>
    </location>
</feature>
<dbReference type="InterPro" id="IPR053790">
    <property type="entry name" value="P5CR-like_CS"/>
</dbReference>
<feature type="binding site" evidence="8">
    <location>
        <begin position="13"/>
        <end position="18"/>
    </location>
    <ligand>
        <name>NADP(+)</name>
        <dbReference type="ChEBI" id="CHEBI:58349"/>
    </ligand>
</feature>
<evidence type="ECO:0000313" key="11">
    <source>
        <dbReference type="EMBL" id="CEG05678.1"/>
    </source>
</evidence>
<dbReference type="Pfam" id="PF03807">
    <property type="entry name" value="F420_oxidored"/>
    <property type="match status" value="1"/>
</dbReference>
<dbReference type="InterPro" id="IPR029036">
    <property type="entry name" value="P5CR_dimer"/>
</dbReference>
<comment type="pathway">
    <text evidence="1">Amino-acid biosynthesis; L-proline biosynthesis; L-proline from L-glutamate 5-semialdehyde: step 1/1.</text>
</comment>
<comment type="similarity">
    <text evidence="2">Belongs to the pyrroline-5-carboxylate reductase family.</text>
</comment>
<comment type="caution">
    <text evidence="11">The sequence shown here is derived from an EMBL/GenBank/DDBJ whole genome shotgun (WGS) entry which is preliminary data.</text>
</comment>
<feature type="domain" description="Pyrroline-5-carboxylate reductase dimerisation" evidence="10">
    <location>
        <begin position="200"/>
        <end position="295"/>
    </location>
</feature>
<dbReference type="PIRSF" id="PIRSF000193">
    <property type="entry name" value="Pyrrol-5-carb_rd"/>
    <property type="match status" value="1"/>
</dbReference>
<dbReference type="Gene3D" id="1.10.3730.10">
    <property type="entry name" value="ProC C-terminal domain-like"/>
    <property type="match status" value="1"/>
</dbReference>
<evidence type="ECO:0000259" key="10">
    <source>
        <dbReference type="Pfam" id="PF14748"/>
    </source>
</evidence>
<proteinExistence type="inferred from homology"/>
<dbReference type="InterPro" id="IPR036291">
    <property type="entry name" value="NAD(P)-bd_dom_sf"/>
</dbReference>
<evidence type="ECO:0000256" key="2">
    <source>
        <dbReference type="ARBA" id="ARBA00005525"/>
    </source>
</evidence>
<dbReference type="FunFam" id="3.40.50.720:FF:000105">
    <property type="entry name" value="Pyrroline-5-carboxylate reductase"/>
    <property type="match status" value="1"/>
</dbReference>
<evidence type="ECO:0000256" key="4">
    <source>
        <dbReference type="ARBA" id="ARBA00022605"/>
    </source>
</evidence>
<dbReference type="PANTHER" id="PTHR11645:SF0">
    <property type="entry name" value="PYRROLINE-5-CARBOXYLATE REDUCTASE 3"/>
    <property type="match status" value="1"/>
</dbReference>
<dbReference type="SUPFAM" id="SSF51735">
    <property type="entry name" value="NAD(P)-binding Rossmann-fold domains"/>
    <property type="match status" value="1"/>
</dbReference>
<dbReference type="Pfam" id="PF14748">
    <property type="entry name" value="P5CR_dimer"/>
    <property type="match status" value="1"/>
</dbReference>
<dbReference type="InterPro" id="IPR028939">
    <property type="entry name" value="P5C_Rdtase_cat_N"/>
</dbReference>
<dbReference type="PROSITE" id="PS00521">
    <property type="entry name" value="P5CR"/>
    <property type="match status" value="1"/>
</dbReference>
<organism evidence="11">
    <name type="scientific">Fusarium clavum</name>
    <dbReference type="NCBI Taxonomy" id="2594811"/>
    <lineage>
        <taxon>Eukaryota</taxon>
        <taxon>Fungi</taxon>
        <taxon>Dikarya</taxon>
        <taxon>Ascomycota</taxon>
        <taxon>Pezizomycotina</taxon>
        <taxon>Sordariomycetes</taxon>
        <taxon>Hypocreomycetidae</taxon>
        <taxon>Hypocreales</taxon>
        <taxon>Nectriaceae</taxon>
        <taxon>Fusarium</taxon>
        <taxon>Fusarium incarnatum-equiseti species complex</taxon>
    </lineage>
</organism>
<dbReference type="InterPro" id="IPR008927">
    <property type="entry name" value="6-PGluconate_DH-like_C_sf"/>
</dbReference>
<dbReference type="GO" id="GO:0055129">
    <property type="term" value="P:L-proline biosynthetic process"/>
    <property type="evidence" value="ECO:0007669"/>
    <property type="project" value="TreeGrafter"/>
</dbReference>
<evidence type="ECO:0000256" key="5">
    <source>
        <dbReference type="ARBA" id="ARBA00022650"/>
    </source>
</evidence>
<evidence type="ECO:0000256" key="3">
    <source>
        <dbReference type="ARBA" id="ARBA00022490"/>
    </source>
</evidence>
<dbReference type="AlphaFoldDB" id="A0A090MEV9"/>
<evidence type="ECO:0000256" key="6">
    <source>
        <dbReference type="ARBA" id="ARBA00022857"/>
    </source>
</evidence>
<keyword evidence="7" id="KW-0560">Oxidoreductase</keyword>
<sequence>MTPSLQDAKITFLGGGNMAAAIIGGLLAKNINKQNIYVSEPWDVNRNKMADLGVRTTADNKEAAADADVVILAVKPQVAKGVCEELSAAWASRDSLPVVISIAAGITLASIAQWFKGDGSKAPHIVRVMPNTPALVGEGASGLYAAEDVTSEEKDLTSALLGSVSKATEWVDKEELLDVVTGISGKFDPNTQIGTTANSSSGSGPAYFFAFVEHLISSGIGLGLSEEQATRLATQTCLGAGKMLVESSDEPSQLRKNVTSPNGTTHAALVSFEDSGLKEIVDKAVKAAADRAKELGKN</sequence>
<dbReference type="FunFam" id="1.10.3730.10:FF:000001">
    <property type="entry name" value="Pyrroline-5-carboxylate reductase"/>
    <property type="match status" value="1"/>
</dbReference>
<accession>A0A090MEV9</accession>
<dbReference type="PANTHER" id="PTHR11645">
    <property type="entry name" value="PYRROLINE-5-CARBOXYLATE REDUCTASE"/>
    <property type="match status" value="1"/>
</dbReference>
<keyword evidence="3" id="KW-0963">Cytoplasm</keyword>
<keyword evidence="4" id="KW-0028">Amino-acid biosynthesis</keyword>
<evidence type="ECO:0000256" key="8">
    <source>
        <dbReference type="PIRSR" id="PIRSR000193-1"/>
    </source>
</evidence>
<dbReference type="EMBL" id="CBMI010004904">
    <property type="protein sequence ID" value="CEG05678.1"/>
    <property type="molecule type" value="Genomic_DNA"/>
</dbReference>
<dbReference type="GO" id="GO:0004735">
    <property type="term" value="F:pyrroline-5-carboxylate reductase activity"/>
    <property type="evidence" value="ECO:0007669"/>
    <property type="project" value="InterPro"/>
</dbReference>
<evidence type="ECO:0000256" key="7">
    <source>
        <dbReference type="ARBA" id="ARBA00023002"/>
    </source>
</evidence>
<dbReference type="SUPFAM" id="SSF48179">
    <property type="entry name" value="6-phosphogluconate dehydrogenase C-terminal domain-like"/>
    <property type="match status" value="1"/>
</dbReference>
<evidence type="ECO:0000259" key="9">
    <source>
        <dbReference type="Pfam" id="PF03807"/>
    </source>
</evidence>
<dbReference type="InterPro" id="IPR000304">
    <property type="entry name" value="Pyrroline-COOH_reductase"/>
</dbReference>
<gene>
    <name evidence="11" type="ORF">BN850_0133950</name>
</gene>
<reference evidence="11" key="1">
    <citation type="submission" date="2013-05" db="EMBL/GenBank/DDBJ databases">
        <title>Draft genome sequences of six wheat associated Fusarium spp. isolates.</title>
        <authorList>
            <person name="Moolhuijzen P.M."/>
            <person name="Manners J.M."/>
            <person name="Wilcox S."/>
            <person name="Bellgard M.I."/>
            <person name="Gardiner D.M."/>
        </authorList>
    </citation>
    <scope>NUCLEOTIDE SEQUENCE</scope>
    <source>
        <strain evidence="11">CS3069</strain>
    </source>
</reference>
<protein>
    <submittedName>
        <fullName evidence="11">WGS project CBMI000000000 data, contig CS3069_c004908</fullName>
    </submittedName>
</protein>
<feature type="binding site" evidence="8">
    <location>
        <position position="60"/>
    </location>
    <ligand>
        <name>NADPH</name>
        <dbReference type="ChEBI" id="CHEBI:57783"/>
    </ligand>
</feature>
<keyword evidence="6 8" id="KW-0521">NADP</keyword>
<dbReference type="HAMAP" id="MF_01925">
    <property type="entry name" value="P5C_reductase"/>
    <property type="match status" value="1"/>
</dbReference>
<keyword evidence="5" id="KW-0641">Proline biosynthesis</keyword>
<evidence type="ECO:0000256" key="1">
    <source>
        <dbReference type="ARBA" id="ARBA00005205"/>
    </source>
</evidence>
<dbReference type="Gene3D" id="3.40.50.720">
    <property type="entry name" value="NAD(P)-binding Rossmann-like Domain"/>
    <property type="match status" value="1"/>
</dbReference>
<name>A0A090MEV9_9HYPO</name>
<feature type="binding site" evidence="8">
    <location>
        <begin position="73"/>
        <end position="76"/>
    </location>
    <ligand>
        <name>NADP(+)</name>
        <dbReference type="ChEBI" id="CHEBI:58349"/>
    </ligand>
</feature>